<dbReference type="EMBL" id="CADCXV010001339">
    <property type="protein sequence ID" value="CAB0043740.1"/>
    <property type="molecule type" value="Genomic_DNA"/>
</dbReference>
<proteinExistence type="predicted"/>
<evidence type="ECO:0000313" key="2">
    <source>
        <dbReference type="Proteomes" id="UP000479190"/>
    </source>
</evidence>
<accession>A0A6H5J5G3</accession>
<keyword evidence="2" id="KW-1185">Reference proteome</keyword>
<organism evidence="1 2">
    <name type="scientific">Trichogramma brassicae</name>
    <dbReference type="NCBI Taxonomy" id="86971"/>
    <lineage>
        <taxon>Eukaryota</taxon>
        <taxon>Metazoa</taxon>
        <taxon>Ecdysozoa</taxon>
        <taxon>Arthropoda</taxon>
        <taxon>Hexapoda</taxon>
        <taxon>Insecta</taxon>
        <taxon>Pterygota</taxon>
        <taxon>Neoptera</taxon>
        <taxon>Endopterygota</taxon>
        <taxon>Hymenoptera</taxon>
        <taxon>Apocrita</taxon>
        <taxon>Proctotrupomorpha</taxon>
        <taxon>Chalcidoidea</taxon>
        <taxon>Trichogrammatidae</taxon>
        <taxon>Trichogramma</taxon>
    </lineage>
</organism>
<evidence type="ECO:0000313" key="1">
    <source>
        <dbReference type="EMBL" id="CAB0043740.1"/>
    </source>
</evidence>
<name>A0A6H5J5G3_9HYME</name>
<reference evidence="1 2" key="1">
    <citation type="submission" date="2020-02" db="EMBL/GenBank/DDBJ databases">
        <authorList>
            <person name="Ferguson B K."/>
        </authorList>
    </citation>
    <scope>NUCLEOTIDE SEQUENCE [LARGE SCALE GENOMIC DNA]</scope>
</reference>
<dbReference type="AlphaFoldDB" id="A0A6H5J5G3"/>
<dbReference type="Proteomes" id="UP000479190">
    <property type="component" value="Unassembled WGS sequence"/>
</dbReference>
<feature type="non-terminal residue" evidence="1">
    <location>
        <position position="1"/>
    </location>
</feature>
<protein>
    <submittedName>
        <fullName evidence="1">Uncharacterized protein</fullName>
    </submittedName>
</protein>
<sequence length="90" mass="10144">SCRSSPSRRDVLCSAHDLPRVRSTVSAKRFRRLLFFPIKDPDLPLCADSLRPKSTYSSVQRPSARTPLFMAKCALTVARAKPDGYIYLET</sequence>
<gene>
    <name evidence="1" type="ORF">TBRA_LOCUS15328</name>
</gene>